<evidence type="ECO:0000313" key="2">
    <source>
        <dbReference type="EMBL" id="NNJ29169.1"/>
    </source>
</evidence>
<protein>
    <recommendedName>
        <fullName evidence="4">Secreted protein</fullName>
    </recommendedName>
</protein>
<reference evidence="2 3" key="1">
    <citation type="submission" date="2020-03" db="EMBL/GenBank/DDBJ databases">
        <title>Genome Sequence of industrial isolate, B5A.</title>
        <authorList>
            <person name="Sharma S."/>
            <person name="Patil P.B."/>
            <person name="Korpole S."/>
        </authorList>
    </citation>
    <scope>NUCLEOTIDE SEQUENCE [LARGE SCALE GENOMIC DNA]</scope>
    <source>
        <strain evidence="2 3">PI-S10-B5A</strain>
    </source>
</reference>
<name>A0ABX1VMB8_9FIRM</name>
<comment type="caution">
    <text evidence="2">The sequence shown here is derived from an EMBL/GenBank/DDBJ whole genome shotgun (WGS) entry which is preliminary data.</text>
</comment>
<evidence type="ECO:0008006" key="4">
    <source>
        <dbReference type="Google" id="ProtNLM"/>
    </source>
</evidence>
<dbReference type="RefSeq" id="WP_170820448.1">
    <property type="nucleotide sequence ID" value="NZ_JAAOXG010000008.1"/>
</dbReference>
<organism evidence="2 3">
    <name type="scientific">Lacrimispora defluvii</name>
    <dbReference type="NCBI Taxonomy" id="2719233"/>
    <lineage>
        <taxon>Bacteria</taxon>
        <taxon>Bacillati</taxon>
        <taxon>Bacillota</taxon>
        <taxon>Clostridia</taxon>
        <taxon>Lachnospirales</taxon>
        <taxon>Lachnospiraceae</taxon>
        <taxon>Lacrimispora</taxon>
    </lineage>
</organism>
<proteinExistence type="predicted"/>
<sequence>MKRFLILLCMILAMTFPSYADVKQIPARPNMNAEYYQYYALFYRSNNSSYYLFYSPTAIVYASTNSTYVAFIWTPGTSENWEQLSSITFFCIK</sequence>
<dbReference type="EMBL" id="JAAOXG010000008">
    <property type="protein sequence ID" value="NNJ29169.1"/>
    <property type="molecule type" value="Genomic_DNA"/>
</dbReference>
<keyword evidence="1" id="KW-0732">Signal</keyword>
<evidence type="ECO:0000256" key="1">
    <source>
        <dbReference type="SAM" id="SignalP"/>
    </source>
</evidence>
<gene>
    <name evidence="2" type="ORF">G9470_05050</name>
</gene>
<accession>A0ABX1VMB8</accession>
<dbReference type="Proteomes" id="UP000539052">
    <property type="component" value="Unassembled WGS sequence"/>
</dbReference>
<evidence type="ECO:0000313" key="3">
    <source>
        <dbReference type="Proteomes" id="UP000539052"/>
    </source>
</evidence>
<keyword evidence="3" id="KW-1185">Reference proteome</keyword>
<feature type="signal peptide" evidence="1">
    <location>
        <begin position="1"/>
        <end position="20"/>
    </location>
</feature>
<feature type="chain" id="PRO_5046443238" description="Secreted protein" evidence="1">
    <location>
        <begin position="21"/>
        <end position="93"/>
    </location>
</feature>